<accession>A0A1I1HAZ1</accession>
<organism evidence="1 2">
    <name type="scientific">Clostridium uliginosum</name>
    <dbReference type="NCBI Taxonomy" id="119641"/>
    <lineage>
        <taxon>Bacteria</taxon>
        <taxon>Bacillati</taxon>
        <taxon>Bacillota</taxon>
        <taxon>Clostridia</taxon>
        <taxon>Eubacteriales</taxon>
        <taxon>Clostridiaceae</taxon>
        <taxon>Clostridium</taxon>
    </lineage>
</organism>
<evidence type="ECO:0000313" key="2">
    <source>
        <dbReference type="Proteomes" id="UP000199263"/>
    </source>
</evidence>
<name>A0A1I1HAZ1_9CLOT</name>
<dbReference type="EMBL" id="FOMG01000001">
    <property type="protein sequence ID" value="SFC21167.1"/>
    <property type="molecule type" value="Genomic_DNA"/>
</dbReference>
<sequence>MNKEKQYCCNENEKNSSSKYINNATNNYAVASSEKSAKCNSWTSVSQNYDIKESCEKNEKSATDNQWCSCSK</sequence>
<dbReference type="Proteomes" id="UP000199263">
    <property type="component" value="Unassembled WGS sequence"/>
</dbReference>
<gene>
    <name evidence="1" type="ORF">SAMN05421842_101246</name>
</gene>
<dbReference type="AlphaFoldDB" id="A0A1I1HAZ1"/>
<protein>
    <submittedName>
        <fullName evidence="1">Uncharacterized protein</fullName>
    </submittedName>
</protein>
<keyword evidence="2" id="KW-1185">Reference proteome</keyword>
<dbReference type="OrthoDB" id="1937427at2"/>
<dbReference type="RefSeq" id="WP_090087997.1">
    <property type="nucleotide sequence ID" value="NZ_FOMG01000001.1"/>
</dbReference>
<proteinExistence type="predicted"/>
<reference evidence="1 2" key="1">
    <citation type="submission" date="2016-10" db="EMBL/GenBank/DDBJ databases">
        <authorList>
            <person name="de Groot N.N."/>
        </authorList>
    </citation>
    <scope>NUCLEOTIDE SEQUENCE [LARGE SCALE GENOMIC DNA]</scope>
    <source>
        <strain evidence="1 2">DSM 12992</strain>
    </source>
</reference>
<evidence type="ECO:0000313" key="1">
    <source>
        <dbReference type="EMBL" id="SFC21167.1"/>
    </source>
</evidence>